<dbReference type="InterPro" id="IPR014729">
    <property type="entry name" value="Rossmann-like_a/b/a_fold"/>
</dbReference>
<dbReference type="HOGENOM" id="CLU_049301_2_3_11"/>
<dbReference type="PANTHER" id="PTHR31964">
    <property type="entry name" value="ADENINE NUCLEOTIDE ALPHA HYDROLASES-LIKE SUPERFAMILY PROTEIN"/>
    <property type="match status" value="1"/>
</dbReference>
<dbReference type="EMBL" id="CP000850">
    <property type="protein sequence ID" value="ABW00344.1"/>
    <property type="molecule type" value="Genomic_DNA"/>
</dbReference>
<name>A8M6X6_SALAI</name>
<sequence length="276" mass="28836">MSAGHVVVGFDGSPAATAALRWAADEARLRGVPLIAYTVTGHHNDLGNDLGDLPRRLAGGYPVTVRHHSGDAATLLCAACTPHGLLVLGTRARPAVSELVLGSVSRACLRHAPCPVVVIRDSTQLRHVRGFVTAGIRSPTGAGSILVAAAREARWRAGTLIAVHARPLGNVDAQLLHAATARLNDQGHEWLAAQLAATGVHAVPEVVVGAPENALLQHSAHAALLVLGAHQSSGLWTGQPGTTITHCIRQAPCPVMVVPNRPGHQQDTDGRHQRDQ</sequence>
<proteinExistence type="inferred from homology"/>
<dbReference type="PANTHER" id="PTHR31964:SF113">
    <property type="entry name" value="USPA DOMAIN-CONTAINING PROTEIN"/>
    <property type="match status" value="1"/>
</dbReference>
<feature type="domain" description="UspA" evidence="2">
    <location>
        <begin position="144"/>
        <end position="259"/>
    </location>
</feature>
<dbReference type="PATRIC" id="fig|391037.6.peg.4625"/>
<dbReference type="eggNOG" id="COG0589">
    <property type="taxonomic scope" value="Bacteria"/>
</dbReference>
<accession>A8M6X6</accession>
<evidence type="ECO:0000313" key="3">
    <source>
        <dbReference type="EMBL" id="ABW00344.1"/>
    </source>
</evidence>
<comment type="similarity">
    <text evidence="1">Belongs to the universal stress protein A family.</text>
</comment>
<feature type="domain" description="UspA" evidence="2">
    <location>
        <begin position="62"/>
        <end position="120"/>
    </location>
</feature>
<dbReference type="Gene3D" id="3.40.50.620">
    <property type="entry name" value="HUPs"/>
    <property type="match status" value="2"/>
</dbReference>
<organism evidence="3">
    <name type="scientific">Salinispora arenicola (strain CNS-205)</name>
    <dbReference type="NCBI Taxonomy" id="391037"/>
    <lineage>
        <taxon>Bacteria</taxon>
        <taxon>Bacillati</taxon>
        <taxon>Actinomycetota</taxon>
        <taxon>Actinomycetes</taxon>
        <taxon>Micromonosporales</taxon>
        <taxon>Micromonosporaceae</taxon>
        <taxon>Salinispora</taxon>
    </lineage>
</organism>
<dbReference type="KEGG" id="saq:Sare_4576"/>
<dbReference type="Gene3D" id="3.40.50.12370">
    <property type="match status" value="1"/>
</dbReference>
<protein>
    <submittedName>
        <fullName evidence="3">UspA domain protein</fullName>
    </submittedName>
</protein>
<reference evidence="3" key="1">
    <citation type="submission" date="2007-10" db="EMBL/GenBank/DDBJ databases">
        <title>Complete sequence of Salinispora arenicola CNS-205.</title>
        <authorList>
            <consortium name="US DOE Joint Genome Institute"/>
            <person name="Copeland A."/>
            <person name="Lucas S."/>
            <person name="Lapidus A."/>
            <person name="Barry K."/>
            <person name="Glavina del Rio T."/>
            <person name="Dalin E."/>
            <person name="Tice H."/>
            <person name="Pitluck S."/>
            <person name="Foster B."/>
            <person name="Schmutz J."/>
            <person name="Larimer F."/>
            <person name="Land M."/>
            <person name="Hauser L."/>
            <person name="Kyrpides N."/>
            <person name="Ivanova N."/>
            <person name="Jensen P.R."/>
            <person name="Moore B.S."/>
            <person name="Penn K."/>
            <person name="Jenkins C."/>
            <person name="Udwary D."/>
            <person name="Xiang L."/>
            <person name="Gontang E."/>
            <person name="Richardson P."/>
        </authorList>
    </citation>
    <scope>NUCLEOTIDE SEQUENCE [LARGE SCALE GENOMIC DNA]</scope>
    <source>
        <strain evidence="3">CNS-205</strain>
    </source>
</reference>
<dbReference type="PRINTS" id="PR01438">
    <property type="entry name" value="UNVRSLSTRESS"/>
</dbReference>
<dbReference type="OrthoDB" id="6174426at2"/>
<dbReference type="InterPro" id="IPR006016">
    <property type="entry name" value="UspA"/>
</dbReference>
<dbReference type="Pfam" id="PF00582">
    <property type="entry name" value="Usp"/>
    <property type="match status" value="3"/>
</dbReference>
<dbReference type="AlphaFoldDB" id="A8M6X6"/>
<dbReference type="CDD" id="cd00293">
    <property type="entry name" value="USP-like"/>
    <property type="match status" value="1"/>
</dbReference>
<dbReference type="STRING" id="391037.Sare_4576"/>
<evidence type="ECO:0000259" key="2">
    <source>
        <dbReference type="Pfam" id="PF00582"/>
    </source>
</evidence>
<evidence type="ECO:0000256" key="1">
    <source>
        <dbReference type="ARBA" id="ARBA00008791"/>
    </source>
</evidence>
<dbReference type="InterPro" id="IPR006015">
    <property type="entry name" value="Universal_stress_UspA"/>
</dbReference>
<dbReference type="SUPFAM" id="SSF52402">
    <property type="entry name" value="Adenine nucleotide alpha hydrolases-like"/>
    <property type="match status" value="2"/>
</dbReference>
<feature type="domain" description="UspA" evidence="2">
    <location>
        <begin position="5"/>
        <end position="50"/>
    </location>
</feature>
<gene>
    <name evidence="3" type="ordered locus">Sare_4576</name>
</gene>